<evidence type="ECO:0000256" key="1">
    <source>
        <dbReference type="SAM" id="SignalP"/>
    </source>
</evidence>
<reference evidence="2 3" key="1">
    <citation type="submission" date="2020-05" db="EMBL/GenBank/DDBJ databases">
        <title>Aquincola sp. isolate from soil.</title>
        <authorList>
            <person name="Han J."/>
            <person name="Kim D.-U."/>
        </authorList>
    </citation>
    <scope>NUCLEOTIDE SEQUENCE [LARGE SCALE GENOMIC DNA]</scope>
    <source>
        <strain evidence="2 3">S2</strain>
    </source>
</reference>
<name>A0ABX2EAI5_9BURK</name>
<evidence type="ECO:0000313" key="2">
    <source>
        <dbReference type="EMBL" id="NRF65850.1"/>
    </source>
</evidence>
<accession>A0ABX2EAI5</accession>
<dbReference type="PROSITE" id="PS51257">
    <property type="entry name" value="PROKAR_LIPOPROTEIN"/>
    <property type="match status" value="1"/>
</dbReference>
<keyword evidence="1" id="KW-0732">Signal</keyword>
<comment type="caution">
    <text evidence="2">The sequence shown here is derived from an EMBL/GenBank/DDBJ whole genome shotgun (WGS) entry which is preliminary data.</text>
</comment>
<feature type="signal peptide" evidence="1">
    <location>
        <begin position="1"/>
        <end position="26"/>
    </location>
</feature>
<evidence type="ECO:0000313" key="3">
    <source>
        <dbReference type="Proteomes" id="UP000737171"/>
    </source>
</evidence>
<protein>
    <submittedName>
        <fullName evidence="2">DUF1615 domain-containing protein</fullName>
    </submittedName>
</protein>
<sequence length="378" mass="41545">MHEASTRRRLGASLLALAAALLAACASEPPKPAAPTLRPDEARALITRAIPERVSERRGWATDTYAAFASLELPVTRAHLCAALAVIEQESSYQVNPRVPGLAAIAWREIDAKAERLGLPSLVVRTALKLASPDGRSYAERIDAATTEGELSKIFDDLIERLPMGQRLFGRYNPVRTGGPMQVSIAWAEAHAQRRPYPYPAEDGLRDEVFTRRGGLYFGIAHLLDYEADYDALIFRYADFNAGHYASRNAALQNAISTASGIPLDPDGDLIAHDREASKPGSTELAARTLGRRLDLSEGAIRRALEQGDAKELERTAFYRGVFQLADTAAGRRLPRAVIPRIALKSPKITRPLTTEWFARRVDERQQRCLARMAADPA</sequence>
<dbReference type="EMBL" id="JABRWJ010000001">
    <property type="protein sequence ID" value="NRF65850.1"/>
    <property type="molecule type" value="Genomic_DNA"/>
</dbReference>
<dbReference type="RefSeq" id="WP_173120262.1">
    <property type="nucleotide sequence ID" value="NZ_JABRWJ010000001.1"/>
</dbReference>
<keyword evidence="3" id="KW-1185">Reference proteome</keyword>
<gene>
    <name evidence="2" type="ORF">HLB44_02500</name>
</gene>
<organism evidence="2 3">
    <name type="scientific">Pseudaquabacterium terrae</name>
    <dbReference type="NCBI Taxonomy" id="2732868"/>
    <lineage>
        <taxon>Bacteria</taxon>
        <taxon>Pseudomonadati</taxon>
        <taxon>Pseudomonadota</taxon>
        <taxon>Betaproteobacteria</taxon>
        <taxon>Burkholderiales</taxon>
        <taxon>Sphaerotilaceae</taxon>
        <taxon>Pseudaquabacterium</taxon>
    </lineage>
</organism>
<dbReference type="Pfam" id="PF07759">
    <property type="entry name" value="DUF1615"/>
    <property type="match status" value="1"/>
</dbReference>
<dbReference type="Proteomes" id="UP000737171">
    <property type="component" value="Unassembled WGS sequence"/>
</dbReference>
<feature type="chain" id="PRO_5046836454" evidence="1">
    <location>
        <begin position="27"/>
        <end position="378"/>
    </location>
</feature>
<proteinExistence type="predicted"/>
<dbReference type="InterPro" id="IPR011673">
    <property type="entry name" value="DUF1615"/>
</dbReference>